<evidence type="ECO:0000313" key="2">
    <source>
        <dbReference type="Proteomes" id="UP000823775"/>
    </source>
</evidence>
<dbReference type="Proteomes" id="UP000823775">
    <property type="component" value="Unassembled WGS sequence"/>
</dbReference>
<dbReference type="EMBL" id="JACEIK010000064">
    <property type="protein sequence ID" value="MCD7448505.1"/>
    <property type="molecule type" value="Genomic_DNA"/>
</dbReference>
<organism evidence="1 2">
    <name type="scientific">Datura stramonium</name>
    <name type="common">Jimsonweed</name>
    <name type="synonym">Common thornapple</name>
    <dbReference type="NCBI Taxonomy" id="4076"/>
    <lineage>
        <taxon>Eukaryota</taxon>
        <taxon>Viridiplantae</taxon>
        <taxon>Streptophyta</taxon>
        <taxon>Embryophyta</taxon>
        <taxon>Tracheophyta</taxon>
        <taxon>Spermatophyta</taxon>
        <taxon>Magnoliopsida</taxon>
        <taxon>eudicotyledons</taxon>
        <taxon>Gunneridae</taxon>
        <taxon>Pentapetalae</taxon>
        <taxon>asterids</taxon>
        <taxon>lamiids</taxon>
        <taxon>Solanales</taxon>
        <taxon>Solanaceae</taxon>
        <taxon>Solanoideae</taxon>
        <taxon>Datureae</taxon>
        <taxon>Datura</taxon>
    </lineage>
</organism>
<name>A0ABS8RR25_DATST</name>
<keyword evidence="2" id="KW-1185">Reference proteome</keyword>
<evidence type="ECO:0000313" key="1">
    <source>
        <dbReference type="EMBL" id="MCD7448505.1"/>
    </source>
</evidence>
<gene>
    <name evidence="1" type="ORF">HAX54_043015</name>
</gene>
<proteinExistence type="predicted"/>
<accession>A0ABS8RR25</accession>
<protein>
    <submittedName>
        <fullName evidence="1">Uncharacterized protein</fullName>
    </submittedName>
</protein>
<comment type="caution">
    <text evidence="1">The sequence shown here is derived from an EMBL/GenBank/DDBJ whole genome shotgun (WGS) entry which is preliminary data.</text>
</comment>
<sequence length="157" mass="17005">MWQYQNAKKLSLQLWVAVDQVGVLEVSWGLAPPNCPTKCEAHGSQGFCWLVDGGAMSAATSCFKVPTSHSRTSTVEHRLASLSLAGYNAFLMAVCIMEGIALDNRTSWFSCILALSALLSRSGGGELWNSAIWSGAVYFARFITDDTLPRQTGLMHG</sequence>
<reference evidence="1 2" key="1">
    <citation type="journal article" date="2021" name="BMC Genomics">
        <title>Datura genome reveals duplications of psychoactive alkaloid biosynthetic genes and high mutation rate following tissue culture.</title>
        <authorList>
            <person name="Rajewski A."/>
            <person name="Carter-House D."/>
            <person name="Stajich J."/>
            <person name="Litt A."/>
        </authorList>
    </citation>
    <scope>NUCLEOTIDE SEQUENCE [LARGE SCALE GENOMIC DNA]</scope>
    <source>
        <strain evidence="1">AR-01</strain>
    </source>
</reference>